<dbReference type="CDD" id="cd06170">
    <property type="entry name" value="LuxR_C_like"/>
    <property type="match status" value="1"/>
</dbReference>
<dbReference type="PRINTS" id="PR00038">
    <property type="entry name" value="HTHLUXR"/>
</dbReference>
<dbReference type="Pfam" id="PF00072">
    <property type="entry name" value="Response_reg"/>
    <property type="match status" value="1"/>
</dbReference>
<dbReference type="PROSITE" id="PS50110">
    <property type="entry name" value="RESPONSE_REGULATORY"/>
    <property type="match status" value="1"/>
</dbReference>
<feature type="modified residue" description="4-aspartylphosphate" evidence="5">
    <location>
        <position position="51"/>
    </location>
</feature>
<keyword evidence="3 8" id="KW-0238">DNA-binding</keyword>
<dbReference type="PROSITE" id="PS00622">
    <property type="entry name" value="HTH_LUXR_1"/>
    <property type="match status" value="1"/>
</dbReference>
<evidence type="ECO:0000256" key="4">
    <source>
        <dbReference type="ARBA" id="ARBA00023163"/>
    </source>
</evidence>
<dbReference type="InterPro" id="IPR000792">
    <property type="entry name" value="Tscrpt_reg_LuxR_C"/>
</dbReference>
<evidence type="ECO:0000313" key="8">
    <source>
        <dbReference type="EMBL" id="RMB59743.1"/>
    </source>
</evidence>
<dbReference type="AlphaFoldDB" id="A0A3M0GDS1"/>
<proteinExistence type="predicted"/>
<dbReference type="PROSITE" id="PS50043">
    <property type="entry name" value="HTH_LUXR_2"/>
    <property type="match status" value="1"/>
</dbReference>
<keyword evidence="2" id="KW-0805">Transcription regulation</keyword>
<name>A0A3M0GDS1_9ACTN</name>
<dbReference type="InterPro" id="IPR058245">
    <property type="entry name" value="NreC/VraR/RcsB-like_REC"/>
</dbReference>
<dbReference type="InterPro" id="IPR039420">
    <property type="entry name" value="WalR-like"/>
</dbReference>
<evidence type="ECO:0000259" key="7">
    <source>
        <dbReference type="PROSITE" id="PS50110"/>
    </source>
</evidence>
<dbReference type="PANTHER" id="PTHR43214">
    <property type="entry name" value="TWO-COMPONENT RESPONSE REGULATOR"/>
    <property type="match status" value="1"/>
</dbReference>
<evidence type="ECO:0000256" key="3">
    <source>
        <dbReference type="ARBA" id="ARBA00023125"/>
    </source>
</evidence>
<dbReference type="Pfam" id="PF00196">
    <property type="entry name" value="GerE"/>
    <property type="match status" value="1"/>
</dbReference>
<dbReference type="Gene3D" id="3.40.50.2300">
    <property type="match status" value="1"/>
</dbReference>
<protein>
    <submittedName>
        <fullName evidence="8">DNA-binding response regulator</fullName>
    </submittedName>
</protein>
<dbReference type="PANTHER" id="PTHR43214:SF24">
    <property type="entry name" value="TRANSCRIPTIONAL REGULATORY PROTEIN NARL-RELATED"/>
    <property type="match status" value="1"/>
</dbReference>
<keyword evidence="9" id="KW-1185">Reference proteome</keyword>
<reference evidence="8 9" key="1">
    <citation type="submission" date="2018-10" db="EMBL/GenBank/DDBJ databases">
        <title>Tessaracoccus antarcticuss sp. nov., isolated from sediment.</title>
        <authorList>
            <person name="Zhou L.Y."/>
            <person name="Du Z.J."/>
        </authorList>
    </citation>
    <scope>NUCLEOTIDE SEQUENCE [LARGE SCALE GENOMIC DNA]</scope>
    <source>
        <strain evidence="8 9">JDX10</strain>
    </source>
</reference>
<evidence type="ECO:0000256" key="1">
    <source>
        <dbReference type="ARBA" id="ARBA00022553"/>
    </source>
</evidence>
<dbReference type="SUPFAM" id="SSF52172">
    <property type="entry name" value="CheY-like"/>
    <property type="match status" value="1"/>
</dbReference>
<dbReference type="SMART" id="SM00448">
    <property type="entry name" value="REC"/>
    <property type="match status" value="1"/>
</dbReference>
<feature type="domain" description="Response regulatory" evidence="7">
    <location>
        <begin position="1"/>
        <end position="116"/>
    </location>
</feature>
<dbReference type="EMBL" id="REFW01000002">
    <property type="protein sequence ID" value="RMB59743.1"/>
    <property type="molecule type" value="Genomic_DNA"/>
</dbReference>
<accession>A0A3M0GDS1</accession>
<dbReference type="InterPro" id="IPR016032">
    <property type="entry name" value="Sig_transdc_resp-reg_C-effctor"/>
</dbReference>
<dbReference type="GO" id="GO:0003677">
    <property type="term" value="F:DNA binding"/>
    <property type="evidence" value="ECO:0007669"/>
    <property type="project" value="UniProtKB-KW"/>
</dbReference>
<dbReference type="Proteomes" id="UP000275256">
    <property type="component" value="Unassembled WGS sequence"/>
</dbReference>
<keyword evidence="4" id="KW-0804">Transcription</keyword>
<dbReference type="GO" id="GO:0000160">
    <property type="term" value="P:phosphorelay signal transduction system"/>
    <property type="evidence" value="ECO:0007669"/>
    <property type="project" value="InterPro"/>
</dbReference>
<dbReference type="SMART" id="SM00421">
    <property type="entry name" value="HTH_LUXR"/>
    <property type="match status" value="1"/>
</dbReference>
<dbReference type="InterPro" id="IPR001789">
    <property type="entry name" value="Sig_transdc_resp-reg_receiver"/>
</dbReference>
<sequence>MVVAEDDPLAQLAIQSYVARVDDIEIVGSAPDGKPALELVKSLKPDVLLTDIHMPHMTGVELIRHVFALPDPPRVLCFTVLGDENTMRTALEAGASGFLLKVDPPDMLIHGIRCAYHGDALVSPKLLASVLRQFQRHNQPPSDLSDMDLELVRLVGRGLDNGDISAAVFLAPSTVKTYISRLLKKTDCRSRAQLAAKAHEWGLVEI</sequence>
<organism evidence="8 9">
    <name type="scientific">Tessaracoccus antarcticus</name>
    <dbReference type="NCBI Taxonomy" id="2479848"/>
    <lineage>
        <taxon>Bacteria</taxon>
        <taxon>Bacillati</taxon>
        <taxon>Actinomycetota</taxon>
        <taxon>Actinomycetes</taxon>
        <taxon>Propionibacteriales</taxon>
        <taxon>Propionibacteriaceae</taxon>
        <taxon>Tessaracoccus</taxon>
    </lineage>
</organism>
<evidence type="ECO:0000259" key="6">
    <source>
        <dbReference type="PROSITE" id="PS50043"/>
    </source>
</evidence>
<dbReference type="GO" id="GO:0006355">
    <property type="term" value="P:regulation of DNA-templated transcription"/>
    <property type="evidence" value="ECO:0007669"/>
    <property type="project" value="InterPro"/>
</dbReference>
<dbReference type="SUPFAM" id="SSF46894">
    <property type="entry name" value="C-terminal effector domain of the bipartite response regulators"/>
    <property type="match status" value="1"/>
</dbReference>
<gene>
    <name evidence="8" type="ORF">EAX62_08295</name>
</gene>
<evidence type="ECO:0000256" key="2">
    <source>
        <dbReference type="ARBA" id="ARBA00023015"/>
    </source>
</evidence>
<evidence type="ECO:0000256" key="5">
    <source>
        <dbReference type="PROSITE-ProRule" id="PRU00169"/>
    </source>
</evidence>
<keyword evidence="1 5" id="KW-0597">Phosphoprotein</keyword>
<feature type="domain" description="HTH luxR-type" evidence="6">
    <location>
        <begin position="137"/>
        <end position="202"/>
    </location>
</feature>
<comment type="caution">
    <text evidence="8">The sequence shown here is derived from an EMBL/GenBank/DDBJ whole genome shotgun (WGS) entry which is preliminary data.</text>
</comment>
<evidence type="ECO:0000313" key="9">
    <source>
        <dbReference type="Proteomes" id="UP000275256"/>
    </source>
</evidence>
<dbReference type="InterPro" id="IPR011006">
    <property type="entry name" value="CheY-like_superfamily"/>
</dbReference>
<dbReference type="CDD" id="cd17535">
    <property type="entry name" value="REC_NarL-like"/>
    <property type="match status" value="1"/>
</dbReference>